<dbReference type="RefSeq" id="WP_142257862.1">
    <property type="nucleotide sequence ID" value="NZ_BMPV01000004.1"/>
</dbReference>
<keyword evidence="2" id="KW-1185">Reference proteome</keyword>
<reference evidence="1 2" key="1">
    <citation type="submission" date="2019-06" db="EMBL/GenBank/DDBJ databases">
        <title>Sequencing the genomes of 1000 actinobacteria strains.</title>
        <authorList>
            <person name="Klenk H.-P."/>
        </authorList>
    </citation>
    <scope>NUCLEOTIDE SEQUENCE [LARGE SCALE GENOMIC DNA]</scope>
    <source>
        <strain evidence="1 2">DSM 43186</strain>
    </source>
</reference>
<evidence type="ECO:0000313" key="1">
    <source>
        <dbReference type="EMBL" id="TQM73566.1"/>
    </source>
</evidence>
<sequence>MSGGVHPAHPGEPLLYVYQADSGQGYGVYGVTDVFGVAKRRLVEALTAMPYGARGSIRRARLDILAVPYPSYRYGSAVACAWRDTRSGVIVAVGTLLESELAADDSGESPLSLWILDAAPPEGRR</sequence>
<dbReference type="AlphaFoldDB" id="A0A543ISK2"/>
<organism evidence="1 2">
    <name type="scientific">Thermopolyspora flexuosa</name>
    <dbReference type="NCBI Taxonomy" id="103836"/>
    <lineage>
        <taxon>Bacteria</taxon>
        <taxon>Bacillati</taxon>
        <taxon>Actinomycetota</taxon>
        <taxon>Actinomycetes</taxon>
        <taxon>Streptosporangiales</taxon>
        <taxon>Streptosporangiaceae</taxon>
        <taxon>Thermopolyspora</taxon>
    </lineage>
</organism>
<evidence type="ECO:0000313" key="2">
    <source>
        <dbReference type="Proteomes" id="UP000319213"/>
    </source>
</evidence>
<protein>
    <submittedName>
        <fullName evidence="1">Uncharacterized protein</fullName>
    </submittedName>
</protein>
<accession>A0A543ISK2</accession>
<gene>
    <name evidence="1" type="ORF">FHX40_0214</name>
</gene>
<comment type="caution">
    <text evidence="1">The sequence shown here is derived from an EMBL/GenBank/DDBJ whole genome shotgun (WGS) entry which is preliminary data.</text>
</comment>
<dbReference type="EMBL" id="VFPQ01000001">
    <property type="protein sequence ID" value="TQM73566.1"/>
    <property type="molecule type" value="Genomic_DNA"/>
</dbReference>
<dbReference type="Proteomes" id="UP000319213">
    <property type="component" value="Unassembled WGS sequence"/>
</dbReference>
<proteinExistence type="predicted"/>
<name>A0A543ISK2_9ACTN</name>